<evidence type="ECO:0000313" key="2">
    <source>
        <dbReference type="Proteomes" id="UP001183414"/>
    </source>
</evidence>
<proteinExistence type="predicted"/>
<sequence>MAAQVAAALCHVDAPAVVVQVSSGTDARRVPKRRRPEPTVAVKRRKQAPPWWGRLVLIIIWATDVPQVLYDAIADSLTLRRRRRPLRGGWRSHAGGLLAACDADVRKYLAVGRSEVHLVYVGDLGSEVGWSLPRKHVRSAESLKWAEKWPHMAHSRLHFVDGSWAGLLASGQDRAQLLSQVPSVSGR</sequence>
<dbReference type="EMBL" id="JAVREQ010000013">
    <property type="protein sequence ID" value="MDT0380226.1"/>
    <property type="molecule type" value="Genomic_DNA"/>
</dbReference>
<accession>A0ABU2NUD2</accession>
<dbReference type="Proteomes" id="UP001183414">
    <property type="component" value="Unassembled WGS sequence"/>
</dbReference>
<dbReference type="RefSeq" id="WP_311673990.1">
    <property type="nucleotide sequence ID" value="NZ_JAVREQ010000013.1"/>
</dbReference>
<evidence type="ECO:0000313" key="1">
    <source>
        <dbReference type="EMBL" id="MDT0380226.1"/>
    </source>
</evidence>
<protein>
    <submittedName>
        <fullName evidence="1">Uncharacterized protein</fullName>
    </submittedName>
</protein>
<organism evidence="1 2">
    <name type="scientific">Streptomyces hazeniae</name>
    <dbReference type="NCBI Taxonomy" id="3075538"/>
    <lineage>
        <taxon>Bacteria</taxon>
        <taxon>Bacillati</taxon>
        <taxon>Actinomycetota</taxon>
        <taxon>Actinomycetes</taxon>
        <taxon>Kitasatosporales</taxon>
        <taxon>Streptomycetaceae</taxon>
        <taxon>Streptomyces</taxon>
    </lineage>
</organism>
<comment type="caution">
    <text evidence="1">The sequence shown here is derived from an EMBL/GenBank/DDBJ whole genome shotgun (WGS) entry which is preliminary data.</text>
</comment>
<reference evidence="2" key="1">
    <citation type="submission" date="2023-07" db="EMBL/GenBank/DDBJ databases">
        <title>30 novel species of actinomycetes from the DSMZ collection.</title>
        <authorList>
            <person name="Nouioui I."/>
        </authorList>
    </citation>
    <scope>NUCLEOTIDE SEQUENCE [LARGE SCALE GENOMIC DNA]</scope>
    <source>
        <strain evidence="2">DSM 42041</strain>
    </source>
</reference>
<gene>
    <name evidence="1" type="ORF">RM572_15825</name>
</gene>
<name>A0ABU2NUD2_9ACTN</name>
<keyword evidence="2" id="KW-1185">Reference proteome</keyword>